<keyword evidence="9 10" id="KW-0961">Cell wall biogenesis/degradation</keyword>
<comment type="caution">
    <text evidence="15">The sequence shown here is derived from an EMBL/GenBank/DDBJ whole genome shotgun (WGS) entry which is preliminary data.</text>
</comment>
<reference evidence="15 16" key="1">
    <citation type="submission" date="2019-11" db="EMBL/GenBank/DDBJ databases">
        <authorList>
            <person name="Zhang X.Y."/>
        </authorList>
    </citation>
    <scope>NUCLEOTIDE SEQUENCE [LARGE SCALE GENOMIC DNA]</scope>
    <source>
        <strain evidence="15 16">C176</strain>
    </source>
</reference>
<feature type="domain" description="Mur ligase C-terminal" evidence="13">
    <location>
        <begin position="315"/>
        <end position="433"/>
    </location>
</feature>
<dbReference type="SUPFAM" id="SSF53244">
    <property type="entry name" value="MurD-like peptide ligases, peptide-binding domain"/>
    <property type="match status" value="1"/>
</dbReference>
<dbReference type="GO" id="GO:0005524">
    <property type="term" value="F:ATP binding"/>
    <property type="evidence" value="ECO:0007669"/>
    <property type="project" value="UniProtKB-UniRule"/>
</dbReference>
<comment type="catalytic activity">
    <reaction evidence="10 11">
        <text>D-alanyl-D-alanine + UDP-N-acetyl-alpha-D-muramoyl-L-alanyl-gamma-D-glutamyl-meso-2,6-diaminopimelate + ATP = UDP-N-acetyl-alpha-D-muramoyl-L-alanyl-gamma-D-glutamyl-meso-2,6-diaminopimeloyl-D-alanyl-D-alanine + ADP + phosphate + H(+)</text>
        <dbReference type="Rhea" id="RHEA:28374"/>
        <dbReference type="ChEBI" id="CHEBI:15378"/>
        <dbReference type="ChEBI" id="CHEBI:30616"/>
        <dbReference type="ChEBI" id="CHEBI:43474"/>
        <dbReference type="ChEBI" id="CHEBI:57822"/>
        <dbReference type="ChEBI" id="CHEBI:61386"/>
        <dbReference type="ChEBI" id="CHEBI:83905"/>
        <dbReference type="ChEBI" id="CHEBI:456216"/>
        <dbReference type="EC" id="6.3.2.10"/>
    </reaction>
</comment>
<dbReference type="EMBL" id="WJPP01000004">
    <property type="protein sequence ID" value="MRH78668.1"/>
    <property type="molecule type" value="Genomic_DNA"/>
</dbReference>
<comment type="function">
    <text evidence="10 11">Involved in cell wall formation. Catalyzes the final step in the synthesis of UDP-N-acetylmuramoyl-pentapeptide, the precursor of murein.</text>
</comment>
<feature type="domain" description="Mur ligase N-terminal catalytic" evidence="12">
    <location>
        <begin position="24"/>
        <end position="74"/>
    </location>
</feature>
<organism evidence="15 16">
    <name type="scientific">Spiribacter salilacus</name>
    <dbReference type="NCBI Taxonomy" id="2664894"/>
    <lineage>
        <taxon>Bacteria</taxon>
        <taxon>Pseudomonadati</taxon>
        <taxon>Pseudomonadota</taxon>
        <taxon>Gammaproteobacteria</taxon>
        <taxon>Chromatiales</taxon>
        <taxon>Ectothiorhodospiraceae</taxon>
        <taxon>Spiribacter</taxon>
    </lineage>
</organism>
<evidence type="ECO:0000256" key="10">
    <source>
        <dbReference type="HAMAP-Rule" id="MF_02019"/>
    </source>
</evidence>
<comment type="subcellular location">
    <subcellularLocation>
        <location evidence="10 11">Cytoplasm</location>
    </subcellularLocation>
</comment>
<evidence type="ECO:0000256" key="6">
    <source>
        <dbReference type="ARBA" id="ARBA00022960"/>
    </source>
</evidence>
<dbReference type="InterPro" id="IPR036565">
    <property type="entry name" value="Mur-like_cat_sf"/>
</dbReference>
<accession>A0A6N7QU39</accession>
<sequence length="448" mass="46270">MDAVALQSLAAELGGRCIGPRVVVSGVGIDSRSLTAGDLFIALPGSQADGHDFVSAAAAAGAAAVMVTREVDTDLTQWVVEDTRRSLVELACWIRSQSQALTIGITGSNGKTTVKEMVSAILKQVGSTHASQGNFNNELGVPLTLCGLKAEHQYAVVEMGCARPGDIGLLASWARPRVGLVNNVGPAHLAGFGSVSAIAAGKGELFEALPAEGCAIINADDPFASFWEQQAAHCHILRFSLEGLPADVVGSISEDNQLQIQLPGQSEPFSVHVPLAGRHNKLNALAAASVAAAMDIPVDAIVRGLEGVSAVAGRLVARPGIAGSELIDDTYNANPASLTAAMETVTAQYDGPVWLVLGDMAELGPDAEALHAAAGREARTLGFERLYALGPLSAHAAEAFGSQATCFSDQEALINAVANALEDGVRVLVKGSRSARMERVIEALGQSC</sequence>
<dbReference type="InterPro" id="IPR051046">
    <property type="entry name" value="MurCDEF_CellWall_CoF430Synth"/>
</dbReference>
<evidence type="ECO:0000313" key="16">
    <source>
        <dbReference type="Proteomes" id="UP000433788"/>
    </source>
</evidence>
<feature type="domain" description="Mur ligase central" evidence="14">
    <location>
        <begin position="105"/>
        <end position="291"/>
    </location>
</feature>
<dbReference type="UniPathway" id="UPA00219"/>
<keyword evidence="8 10" id="KW-0131">Cell cycle</keyword>
<evidence type="ECO:0000256" key="8">
    <source>
        <dbReference type="ARBA" id="ARBA00023306"/>
    </source>
</evidence>
<dbReference type="InterPro" id="IPR036615">
    <property type="entry name" value="Mur_ligase_C_dom_sf"/>
</dbReference>
<comment type="similarity">
    <text evidence="10">Belongs to the MurCDEF family. MurF subfamily.</text>
</comment>
<evidence type="ECO:0000256" key="4">
    <source>
        <dbReference type="ARBA" id="ARBA00022741"/>
    </source>
</evidence>
<keyword evidence="16" id="KW-1185">Reference proteome</keyword>
<dbReference type="AlphaFoldDB" id="A0A6N7QU39"/>
<evidence type="ECO:0000259" key="13">
    <source>
        <dbReference type="Pfam" id="PF02875"/>
    </source>
</evidence>
<gene>
    <name evidence="10 15" type="primary">murF</name>
    <name evidence="15" type="ORF">GH984_08110</name>
</gene>
<dbReference type="GO" id="GO:0071555">
    <property type="term" value="P:cell wall organization"/>
    <property type="evidence" value="ECO:0007669"/>
    <property type="project" value="UniProtKB-KW"/>
</dbReference>
<keyword evidence="3 10" id="KW-0132">Cell division</keyword>
<dbReference type="PANTHER" id="PTHR43024">
    <property type="entry name" value="UDP-N-ACETYLMURAMOYL-TRIPEPTIDE--D-ALANYL-D-ALANINE LIGASE"/>
    <property type="match status" value="1"/>
</dbReference>
<dbReference type="RefSeq" id="WP_153719712.1">
    <property type="nucleotide sequence ID" value="NZ_WJPP01000004.1"/>
</dbReference>
<dbReference type="GO" id="GO:0051301">
    <property type="term" value="P:cell division"/>
    <property type="evidence" value="ECO:0007669"/>
    <property type="project" value="UniProtKB-KW"/>
</dbReference>
<evidence type="ECO:0000256" key="11">
    <source>
        <dbReference type="RuleBase" id="RU004136"/>
    </source>
</evidence>
<evidence type="ECO:0000256" key="1">
    <source>
        <dbReference type="ARBA" id="ARBA00022490"/>
    </source>
</evidence>
<dbReference type="NCBIfam" id="TIGR01143">
    <property type="entry name" value="murF"/>
    <property type="match status" value="1"/>
</dbReference>
<evidence type="ECO:0000259" key="14">
    <source>
        <dbReference type="Pfam" id="PF08245"/>
    </source>
</evidence>
<dbReference type="HAMAP" id="MF_02019">
    <property type="entry name" value="MurF"/>
    <property type="match status" value="1"/>
</dbReference>
<dbReference type="GO" id="GO:0008360">
    <property type="term" value="P:regulation of cell shape"/>
    <property type="evidence" value="ECO:0007669"/>
    <property type="project" value="UniProtKB-KW"/>
</dbReference>
<dbReference type="InterPro" id="IPR035911">
    <property type="entry name" value="MurE/MurF_N"/>
</dbReference>
<feature type="binding site" evidence="10">
    <location>
        <begin position="107"/>
        <end position="113"/>
    </location>
    <ligand>
        <name>ATP</name>
        <dbReference type="ChEBI" id="CHEBI:30616"/>
    </ligand>
</feature>
<name>A0A6N7QU39_9GAMM</name>
<dbReference type="Pfam" id="PF01225">
    <property type="entry name" value="Mur_ligase"/>
    <property type="match status" value="1"/>
</dbReference>
<keyword evidence="6 10" id="KW-0133">Cell shape</keyword>
<keyword evidence="4 10" id="KW-0547">Nucleotide-binding</keyword>
<dbReference type="GO" id="GO:0009252">
    <property type="term" value="P:peptidoglycan biosynthetic process"/>
    <property type="evidence" value="ECO:0007669"/>
    <property type="project" value="UniProtKB-UniRule"/>
</dbReference>
<dbReference type="Pfam" id="PF08245">
    <property type="entry name" value="Mur_ligase_M"/>
    <property type="match status" value="1"/>
</dbReference>
<comment type="pathway">
    <text evidence="10 11">Cell wall biogenesis; peptidoglycan biosynthesis.</text>
</comment>
<dbReference type="Gene3D" id="3.40.1390.10">
    <property type="entry name" value="MurE/MurF, N-terminal domain"/>
    <property type="match status" value="1"/>
</dbReference>
<dbReference type="InterPro" id="IPR013221">
    <property type="entry name" value="Mur_ligase_cen"/>
</dbReference>
<evidence type="ECO:0000313" key="15">
    <source>
        <dbReference type="EMBL" id="MRH78668.1"/>
    </source>
</evidence>
<protein>
    <recommendedName>
        <fullName evidence="10 11">UDP-N-acetylmuramoyl-tripeptide--D-alanyl-D-alanine ligase</fullName>
        <ecNumber evidence="10 11">6.3.2.10</ecNumber>
    </recommendedName>
    <alternativeName>
        <fullName evidence="10">D-alanyl-D-alanine-adding enzyme</fullName>
    </alternativeName>
</protein>
<dbReference type="Proteomes" id="UP000433788">
    <property type="component" value="Unassembled WGS sequence"/>
</dbReference>
<dbReference type="SUPFAM" id="SSF53623">
    <property type="entry name" value="MurD-like peptide ligases, catalytic domain"/>
    <property type="match status" value="1"/>
</dbReference>
<proteinExistence type="inferred from homology"/>
<dbReference type="GO" id="GO:0005737">
    <property type="term" value="C:cytoplasm"/>
    <property type="evidence" value="ECO:0007669"/>
    <property type="project" value="UniProtKB-SubCell"/>
</dbReference>
<dbReference type="EC" id="6.3.2.10" evidence="10 11"/>
<keyword evidence="5 10" id="KW-0067">ATP-binding</keyword>
<evidence type="ECO:0000256" key="2">
    <source>
        <dbReference type="ARBA" id="ARBA00022598"/>
    </source>
</evidence>
<dbReference type="Gene3D" id="3.40.1190.10">
    <property type="entry name" value="Mur-like, catalytic domain"/>
    <property type="match status" value="1"/>
</dbReference>
<evidence type="ECO:0000256" key="9">
    <source>
        <dbReference type="ARBA" id="ARBA00023316"/>
    </source>
</evidence>
<dbReference type="InterPro" id="IPR004101">
    <property type="entry name" value="Mur_ligase_C"/>
</dbReference>
<keyword evidence="7 10" id="KW-0573">Peptidoglycan synthesis</keyword>
<dbReference type="PANTHER" id="PTHR43024:SF1">
    <property type="entry name" value="UDP-N-ACETYLMURAMOYL-TRIPEPTIDE--D-ALANYL-D-ALANINE LIGASE"/>
    <property type="match status" value="1"/>
</dbReference>
<dbReference type="Gene3D" id="3.90.190.20">
    <property type="entry name" value="Mur ligase, C-terminal domain"/>
    <property type="match status" value="1"/>
</dbReference>
<dbReference type="Pfam" id="PF02875">
    <property type="entry name" value="Mur_ligase_C"/>
    <property type="match status" value="1"/>
</dbReference>
<keyword evidence="2 10" id="KW-0436">Ligase</keyword>
<dbReference type="InterPro" id="IPR005863">
    <property type="entry name" value="UDP-N-AcMur_synth"/>
</dbReference>
<evidence type="ECO:0000256" key="5">
    <source>
        <dbReference type="ARBA" id="ARBA00022840"/>
    </source>
</evidence>
<dbReference type="GO" id="GO:0047480">
    <property type="term" value="F:UDP-N-acetylmuramoyl-tripeptide-D-alanyl-D-alanine ligase activity"/>
    <property type="evidence" value="ECO:0007669"/>
    <property type="project" value="UniProtKB-UniRule"/>
</dbReference>
<evidence type="ECO:0000256" key="3">
    <source>
        <dbReference type="ARBA" id="ARBA00022618"/>
    </source>
</evidence>
<dbReference type="InterPro" id="IPR000713">
    <property type="entry name" value="Mur_ligase_N"/>
</dbReference>
<keyword evidence="1 10" id="KW-0963">Cytoplasm</keyword>
<dbReference type="SUPFAM" id="SSF63418">
    <property type="entry name" value="MurE/MurF N-terminal domain"/>
    <property type="match status" value="1"/>
</dbReference>
<evidence type="ECO:0000259" key="12">
    <source>
        <dbReference type="Pfam" id="PF01225"/>
    </source>
</evidence>
<evidence type="ECO:0000256" key="7">
    <source>
        <dbReference type="ARBA" id="ARBA00022984"/>
    </source>
</evidence>